<dbReference type="GO" id="GO:0003852">
    <property type="term" value="F:2-isopropylmalate synthase activity"/>
    <property type="evidence" value="ECO:0007669"/>
    <property type="project" value="TreeGrafter"/>
</dbReference>
<evidence type="ECO:0000256" key="1">
    <source>
        <dbReference type="ARBA" id="ARBA00023211"/>
    </source>
</evidence>
<dbReference type="AlphaFoldDB" id="A0A1E3ACR2"/>
<accession>A0A1E3ACR2</accession>
<dbReference type="PANTHER" id="PTHR10277:SF9">
    <property type="entry name" value="2-ISOPROPYLMALATE SYNTHASE 1, CHLOROPLASTIC-RELATED"/>
    <property type="match status" value="1"/>
</dbReference>
<organism evidence="3 5">
    <name type="scientific">Eisenbergiella tayi</name>
    <dbReference type="NCBI Taxonomy" id="1432052"/>
    <lineage>
        <taxon>Bacteria</taxon>
        <taxon>Bacillati</taxon>
        <taxon>Bacillota</taxon>
        <taxon>Clostridia</taxon>
        <taxon>Lachnospirales</taxon>
        <taxon>Lachnospiraceae</taxon>
        <taxon>Eisenbergiella</taxon>
    </lineage>
</organism>
<dbReference type="Gene3D" id="3.20.20.70">
    <property type="entry name" value="Aldolase class I"/>
    <property type="match status" value="1"/>
</dbReference>
<sequence>MLKQVQLLDCTLRDGGLGLEDAYKNKISNVGFSEFDSKKIIEFLNKAKLDIIELGSIELSQEDKTRFAIYQNIEEVSKKIPQARSHNQMFVGLFRGPDTPIEDIPKWNPSLVDGLRVIIRYSELKNSLDFCAALSKKGYKVFVQPMLTMRYTDEEIAMVINAANNMDAYALYFVDSYGYMAEDDVIRMYRKFNKGLKDSICIGFHAHNNMNLAFSNVKTFIAEADTRKIIIDSCATGMGQGAGNLQTELIVPYLMQKQEANYNFDAVLNVCEILDKYFEQGIWGYSVTRLIPAIHKTAYKYAVALRERYNLSYVEINRLLSNIPEDIRHRYTPENTVKLLENLSTNKANAFVE</sequence>
<name>A0A1E3ACR2_9FIRM</name>
<dbReference type="EMBL" id="MEHA01000001">
    <property type="protein sequence ID" value="ODR56109.1"/>
    <property type="molecule type" value="Genomic_DNA"/>
</dbReference>
<dbReference type="EC" id="4.1.3.39" evidence="3"/>
<dbReference type="Pfam" id="PF00682">
    <property type="entry name" value="HMGL-like"/>
    <property type="match status" value="1"/>
</dbReference>
<comment type="caution">
    <text evidence="3">The sequence shown here is derived from an EMBL/GenBank/DDBJ whole genome shotgun (WGS) entry which is preliminary data.</text>
</comment>
<dbReference type="Proteomes" id="UP000094271">
    <property type="component" value="Unassembled WGS sequence"/>
</dbReference>
<dbReference type="OrthoDB" id="9804858at2"/>
<reference evidence="3 5" key="1">
    <citation type="submission" date="2016-07" db="EMBL/GenBank/DDBJ databases">
        <title>Characterization of isolates of Eisenbergiella tayi derived from blood cultures, using whole genome sequencing.</title>
        <authorList>
            <person name="Burdz T."/>
            <person name="Wiebe D."/>
            <person name="Huynh C."/>
            <person name="Bernard K."/>
        </authorList>
    </citation>
    <scope>NUCLEOTIDE SEQUENCE [LARGE SCALE GENOMIC DNA]</scope>
    <source>
        <strain evidence="3 5">NML 110608</strain>
    </source>
</reference>
<feature type="domain" description="Pyruvate carboxyltransferase" evidence="2">
    <location>
        <begin position="127"/>
        <end position="265"/>
    </location>
</feature>
<dbReference type="PANTHER" id="PTHR10277">
    <property type="entry name" value="HOMOCITRATE SYNTHASE-RELATED"/>
    <property type="match status" value="1"/>
</dbReference>
<keyword evidence="1" id="KW-0464">Manganese</keyword>
<reference evidence="4 6" key="2">
    <citation type="submission" date="2016-08" db="EMBL/GenBank/DDBJ databases">
        <authorList>
            <person name="Seilhamer J.J."/>
        </authorList>
    </citation>
    <scope>NUCLEOTIDE SEQUENCE [LARGE SCALE GENOMIC DNA]</scope>
    <source>
        <strain evidence="4 6">NML150140-1</strain>
    </source>
</reference>
<evidence type="ECO:0000313" key="3">
    <source>
        <dbReference type="EMBL" id="ODM06399.1"/>
    </source>
</evidence>
<dbReference type="GO" id="GO:0009098">
    <property type="term" value="P:L-leucine biosynthetic process"/>
    <property type="evidence" value="ECO:0007669"/>
    <property type="project" value="TreeGrafter"/>
</dbReference>
<evidence type="ECO:0000259" key="2">
    <source>
        <dbReference type="Pfam" id="PF00682"/>
    </source>
</evidence>
<evidence type="ECO:0000313" key="5">
    <source>
        <dbReference type="Proteomes" id="UP000094067"/>
    </source>
</evidence>
<evidence type="ECO:0000313" key="6">
    <source>
        <dbReference type="Proteomes" id="UP000094271"/>
    </source>
</evidence>
<dbReference type="RefSeq" id="WP_069152358.1">
    <property type="nucleotide sequence ID" value="NZ_MCGH01000002.1"/>
</dbReference>
<dbReference type="InterPro" id="IPR000891">
    <property type="entry name" value="PYR_CT"/>
</dbReference>
<dbReference type="Proteomes" id="UP000094067">
    <property type="component" value="Unassembled WGS sequence"/>
</dbReference>
<dbReference type="EMBL" id="MCGH01000002">
    <property type="protein sequence ID" value="ODM06399.1"/>
    <property type="molecule type" value="Genomic_DNA"/>
</dbReference>
<gene>
    <name evidence="3" type="primary">dmpG</name>
    <name evidence="4" type="ORF">BEI59_02925</name>
    <name evidence="3" type="ORF">BEI61_02289</name>
</gene>
<keyword evidence="3" id="KW-0456">Lyase</keyword>
<dbReference type="GO" id="GO:0008701">
    <property type="term" value="F:4-hydroxy-2-oxovalerate aldolase activity"/>
    <property type="evidence" value="ECO:0007669"/>
    <property type="project" value="UniProtKB-EC"/>
</dbReference>
<evidence type="ECO:0000313" key="4">
    <source>
        <dbReference type="EMBL" id="ODR56109.1"/>
    </source>
</evidence>
<dbReference type="SUPFAM" id="SSF51569">
    <property type="entry name" value="Aldolase"/>
    <property type="match status" value="1"/>
</dbReference>
<dbReference type="InterPro" id="IPR050073">
    <property type="entry name" value="2-IPM_HCS-like"/>
</dbReference>
<dbReference type="PATRIC" id="fig|1432052.4.peg.2558"/>
<protein>
    <submittedName>
        <fullName evidence="3">4-hydroxy-2-oxovalerate aldolase</fullName>
        <ecNumber evidence="3">4.1.3.39</ecNumber>
    </submittedName>
</protein>
<proteinExistence type="predicted"/>
<dbReference type="InterPro" id="IPR013785">
    <property type="entry name" value="Aldolase_TIM"/>
</dbReference>